<gene>
    <name evidence="2" type="primary">P6</name>
</gene>
<proteinExistence type="predicted"/>
<evidence type="ECO:0000313" key="2">
    <source>
        <dbReference type="EMBL" id="QBS46643.1"/>
    </source>
</evidence>
<keyword evidence="1" id="KW-1133">Transmembrane helix</keyword>
<evidence type="ECO:0000256" key="1">
    <source>
        <dbReference type="SAM" id="Phobius"/>
    </source>
</evidence>
<accession>A0A482PBA4</accession>
<reference evidence="2" key="1">
    <citation type="journal article" date="2019" name="Virus Res.">
        <title>The complete sequences of two divergent variants of the rhabdovirus raspberry vein chlorosis virus and the design of improved primers for virus detection.</title>
        <authorList>
            <person name="Jones S."/>
            <person name="McGavin W."/>
            <person name="MacFarlane S."/>
        </authorList>
    </citation>
    <scope>NUCLEOTIDE SEQUENCE</scope>
    <source>
        <strain evidence="2">Hutton_2</strain>
    </source>
</reference>
<protein>
    <submittedName>
        <fullName evidence="2">P6 protein</fullName>
    </submittedName>
</protein>
<keyword evidence="1" id="KW-0812">Transmembrane</keyword>
<keyword evidence="1" id="KW-0472">Membrane</keyword>
<sequence length="64" mass="7308">MDLGRLLDQVQGDEVILDVPGYQFTAKDMIIFILAVGKVMLIILLFIVCKSRQAKQGKLRMKWV</sequence>
<dbReference type="EMBL" id="MK257717">
    <property type="protein sequence ID" value="QBS46643.1"/>
    <property type="molecule type" value="Genomic_RNA"/>
</dbReference>
<feature type="transmembrane region" description="Helical" evidence="1">
    <location>
        <begin position="29"/>
        <end position="49"/>
    </location>
</feature>
<organism evidence="2">
    <name type="scientific">Raspberry vein chlorosis virus</name>
    <dbReference type="NCBI Taxonomy" id="758677"/>
    <lineage>
        <taxon>Viruses</taxon>
        <taxon>Riboviria</taxon>
        <taxon>Orthornavirae</taxon>
        <taxon>Negarnaviricota</taxon>
        <taxon>Haploviricotina</taxon>
        <taxon>Monjiviricetes</taxon>
        <taxon>Mononegavirales</taxon>
        <taxon>Rhabdoviridae</taxon>
        <taxon>Betarhabdovirinae</taxon>
        <taxon>Alphacytorhabdovirus</taxon>
        <taxon>Alphacytorhabdovirus alpharubi</taxon>
        <taxon>Cytorhabdovirus rubus</taxon>
    </lineage>
</organism>
<name>A0A482PBA4_9RHAB</name>